<dbReference type="GO" id="GO:0005524">
    <property type="term" value="F:ATP binding"/>
    <property type="evidence" value="ECO:0007669"/>
    <property type="project" value="UniProtKB-UniRule"/>
</dbReference>
<dbReference type="InterPro" id="IPR001752">
    <property type="entry name" value="Kinesin_motor_dom"/>
</dbReference>
<evidence type="ECO:0000313" key="15">
    <source>
        <dbReference type="Proteomes" id="UP000001307"/>
    </source>
</evidence>
<dbReference type="GO" id="GO:0003777">
    <property type="term" value="F:microtubule motor activity"/>
    <property type="evidence" value="ECO:0007669"/>
    <property type="project" value="InterPro"/>
</dbReference>
<dbReference type="GO" id="GO:0005874">
    <property type="term" value="C:microtubule"/>
    <property type="evidence" value="ECO:0007669"/>
    <property type="project" value="UniProtKB-KW"/>
</dbReference>
<keyword evidence="8" id="KW-0206">Cytoskeleton</keyword>
<evidence type="ECO:0000256" key="7">
    <source>
        <dbReference type="ARBA" id="ARBA00023175"/>
    </source>
</evidence>
<evidence type="ECO:0000256" key="5">
    <source>
        <dbReference type="ARBA" id="ARBA00022840"/>
    </source>
</evidence>
<sequence>MGSSSAIKVSIRVRPFNKRELSIHAKCALAIEGVKCTATNEKEAKTFSFDECFWSFDKSQEFSSQETVYESIGTELLKHALDGYNCCLMAYGQTGAGKSFSMMGSRKQPGLIPQIASSLYDFAAKNENKGIQTEIEVSYMEIYCEKVRDLLGKKSDKPLRVREHPALGPYVEGLKKLAATSSEEALQIMSSGNAARTVAATNMNQSSSRSHAVFQIFIKQKKTEEGVNVFEKQSKVALIDLAGSERSSSAGTSGTRLKEGGAINKSLTTLGKVIHALSEKKKHVPYRESVLTWLLKDSLGGNSRTWVLAAVSPADDSVEETLSTLRWADRARKVQCHAVINEDPTTKLINALRNEITQLKALMESEKKDDIGENSAEVQDMLQENQRLVGELEKDWNEKVDLSKKIIEEKVVEMENLGVCKSAGLSVPKQPHLVNLCPDPLLSECLLYLLSQTTKVGSSTEADITLEGDDVSDEHASFAGNLLKPVGPSDLFVNGKKVAESGVELKHGDRIIFGKTHVFRFASGTALKDTIGGSDKVSDTASIAPSEIHFDWDQAQKELLDEAGIDMEQEMERQLLTYAEEAYRREKQKAEDGQTDPAETSWRLIKALRDRLQAKQVQKIMKTAGVVGQTANLGLLDAVMTFVKSQAPEASWVTMADVKLQAVKELCYEVALGDFDMGQEELEKLAKTITVNVTKRWGKADPAFEDSWRSVLRDAADTIGLDVQIAEPDKEEKESKKAEMDKLVAKLDEVSRREQIKDMELAQLRAKVFMSEDNNQVVAQETGLYISHKFVRSKEFDKASPGVIVPGHLEGEARIAWLMDNDQAFRRGRLRWEKQQKVHQDNLEKREKNKHKRREIAVDKSASNNGRAISSDGESHSESNRSSGVKFAQEVKFETTKEENPKRQKSGRSVSKKRDQRRAQSAQRDREVSHNTNYLDQDFSGPRETFGRSRNNRREQNQKRQSRTKSQGPDQAAQR</sequence>
<dbReference type="PROSITE" id="PS50067">
    <property type="entry name" value="KINESIN_MOTOR_2"/>
    <property type="match status" value="1"/>
</dbReference>
<dbReference type="EMBL" id="FN653059">
    <property type="protein sequence ID" value="CBY10598.1"/>
    <property type="molecule type" value="Genomic_DNA"/>
</dbReference>
<dbReference type="Pfam" id="PF00498">
    <property type="entry name" value="FHA"/>
    <property type="match status" value="1"/>
</dbReference>
<dbReference type="PANTHER" id="PTHR47117">
    <property type="entry name" value="STAR-RELATED LIPID TRANSFER PROTEIN 9"/>
    <property type="match status" value="1"/>
</dbReference>
<keyword evidence="9" id="KW-0694">RNA-binding</keyword>
<evidence type="ECO:0000256" key="9">
    <source>
        <dbReference type="PROSITE-ProRule" id="PRU00182"/>
    </source>
</evidence>
<dbReference type="AlphaFoldDB" id="E4XJF5"/>
<keyword evidence="4 10" id="KW-0547">Nucleotide-binding</keyword>
<feature type="domain" description="Kinesin motor" evidence="13">
    <location>
        <begin position="6"/>
        <end position="334"/>
    </location>
</feature>
<accession>E4XJF5</accession>
<name>E4XJF5_OIKDI</name>
<keyword evidence="6" id="KW-0175">Coiled coil</keyword>
<dbReference type="PROSITE" id="PS50889">
    <property type="entry name" value="S4"/>
    <property type="match status" value="1"/>
</dbReference>
<evidence type="ECO:0000256" key="1">
    <source>
        <dbReference type="ARBA" id="ARBA00004245"/>
    </source>
</evidence>
<dbReference type="Pfam" id="PF00225">
    <property type="entry name" value="Kinesin"/>
    <property type="match status" value="1"/>
</dbReference>
<dbReference type="GO" id="GO:0003723">
    <property type="term" value="F:RNA binding"/>
    <property type="evidence" value="ECO:0007669"/>
    <property type="project" value="UniProtKB-KW"/>
</dbReference>
<dbReference type="PROSITE" id="PS00411">
    <property type="entry name" value="KINESIN_MOTOR_1"/>
    <property type="match status" value="1"/>
</dbReference>
<feature type="compositionally biased region" description="Basic and acidic residues" evidence="12">
    <location>
        <begin position="889"/>
        <end position="902"/>
    </location>
</feature>
<gene>
    <name evidence="14" type="ORF">GSOID_T00012748001</name>
</gene>
<dbReference type="InterPro" id="IPR036961">
    <property type="entry name" value="Kinesin_motor_dom_sf"/>
</dbReference>
<proteinExistence type="inferred from homology"/>
<dbReference type="InterPro" id="IPR019821">
    <property type="entry name" value="Kinesin_motor_CS"/>
</dbReference>
<evidence type="ECO:0000256" key="12">
    <source>
        <dbReference type="SAM" id="MobiDB-lite"/>
    </source>
</evidence>
<dbReference type="Gene3D" id="3.40.850.10">
    <property type="entry name" value="Kinesin motor domain"/>
    <property type="match status" value="1"/>
</dbReference>
<keyword evidence="3 11" id="KW-0493">Microtubule</keyword>
<comment type="subcellular location">
    <subcellularLocation>
        <location evidence="1">Cytoplasm</location>
        <location evidence="1">Cytoskeleton</location>
    </subcellularLocation>
</comment>
<evidence type="ECO:0000256" key="6">
    <source>
        <dbReference type="ARBA" id="ARBA00023054"/>
    </source>
</evidence>
<dbReference type="InterPro" id="IPR000253">
    <property type="entry name" value="FHA_dom"/>
</dbReference>
<evidence type="ECO:0000256" key="10">
    <source>
        <dbReference type="PROSITE-ProRule" id="PRU00283"/>
    </source>
</evidence>
<dbReference type="OrthoDB" id="3176171at2759"/>
<dbReference type="Gene3D" id="2.60.200.20">
    <property type="match status" value="1"/>
</dbReference>
<feature type="compositionally biased region" description="Basic and acidic residues" evidence="12">
    <location>
        <begin position="835"/>
        <end position="847"/>
    </location>
</feature>
<dbReference type="SUPFAM" id="SSF49879">
    <property type="entry name" value="SMAD/FHA domain"/>
    <property type="match status" value="1"/>
</dbReference>
<dbReference type="SMART" id="SM00129">
    <property type="entry name" value="KISc"/>
    <property type="match status" value="1"/>
</dbReference>
<dbReference type="SUPFAM" id="SSF52540">
    <property type="entry name" value="P-loop containing nucleoside triphosphate hydrolases"/>
    <property type="match status" value="1"/>
</dbReference>
<dbReference type="GO" id="GO:0007018">
    <property type="term" value="P:microtubule-based movement"/>
    <property type="evidence" value="ECO:0007669"/>
    <property type="project" value="InterPro"/>
</dbReference>
<keyword evidence="7 10" id="KW-0505">Motor protein</keyword>
<keyword evidence="5 10" id="KW-0067">ATP-binding</keyword>
<evidence type="ECO:0000259" key="13">
    <source>
        <dbReference type="PROSITE" id="PS50067"/>
    </source>
</evidence>
<protein>
    <recommendedName>
        <fullName evidence="11">Kinesin-like protein</fullName>
    </recommendedName>
</protein>
<dbReference type="GO" id="GO:0008017">
    <property type="term" value="F:microtubule binding"/>
    <property type="evidence" value="ECO:0007669"/>
    <property type="project" value="InterPro"/>
</dbReference>
<evidence type="ECO:0000256" key="3">
    <source>
        <dbReference type="ARBA" id="ARBA00022701"/>
    </source>
</evidence>
<keyword evidence="2" id="KW-0963">Cytoplasm</keyword>
<dbReference type="InterPro" id="IPR027417">
    <property type="entry name" value="P-loop_NTPase"/>
</dbReference>
<keyword evidence="15" id="KW-1185">Reference proteome</keyword>
<dbReference type="InParanoid" id="E4XJF5"/>
<feature type="region of interest" description="Disordered" evidence="12">
    <location>
        <begin position="835"/>
        <end position="975"/>
    </location>
</feature>
<evidence type="ECO:0000256" key="4">
    <source>
        <dbReference type="ARBA" id="ARBA00022741"/>
    </source>
</evidence>
<dbReference type="Pfam" id="PF16183">
    <property type="entry name" value="Kinesin_assoc"/>
    <property type="match status" value="1"/>
</dbReference>
<dbReference type="Proteomes" id="UP000001307">
    <property type="component" value="Unassembled WGS sequence"/>
</dbReference>
<comment type="similarity">
    <text evidence="10 11">Belongs to the TRAFAC class myosin-kinesin ATPase superfamily. Kinesin family.</text>
</comment>
<feature type="compositionally biased region" description="Basic residues" evidence="12">
    <location>
        <begin position="903"/>
        <end position="916"/>
    </location>
</feature>
<dbReference type="PRINTS" id="PR00380">
    <property type="entry name" value="KINESINHEAVY"/>
</dbReference>
<organism evidence="14">
    <name type="scientific">Oikopleura dioica</name>
    <name type="common">Tunicate</name>
    <dbReference type="NCBI Taxonomy" id="34765"/>
    <lineage>
        <taxon>Eukaryota</taxon>
        <taxon>Metazoa</taxon>
        <taxon>Chordata</taxon>
        <taxon>Tunicata</taxon>
        <taxon>Appendicularia</taxon>
        <taxon>Copelata</taxon>
        <taxon>Oikopleuridae</taxon>
        <taxon>Oikopleura</taxon>
    </lineage>
</organism>
<evidence type="ECO:0000256" key="8">
    <source>
        <dbReference type="ARBA" id="ARBA00023212"/>
    </source>
</evidence>
<evidence type="ECO:0000313" key="14">
    <source>
        <dbReference type="EMBL" id="CBY10598.1"/>
    </source>
</evidence>
<dbReference type="InterPro" id="IPR008984">
    <property type="entry name" value="SMAD_FHA_dom_sf"/>
</dbReference>
<evidence type="ECO:0000256" key="2">
    <source>
        <dbReference type="ARBA" id="ARBA00022490"/>
    </source>
</evidence>
<reference evidence="14" key="1">
    <citation type="journal article" date="2010" name="Science">
        <title>Plasticity of animal genome architecture unmasked by rapid evolution of a pelagic tunicate.</title>
        <authorList>
            <person name="Denoeud F."/>
            <person name="Henriet S."/>
            <person name="Mungpakdee S."/>
            <person name="Aury J.M."/>
            <person name="Da Silva C."/>
            <person name="Brinkmann H."/>
            <person name="Mikhaleva J."/>
            <person name="Olsen L.C."/>
            <person name="Jubin C."/>
            <person name="Canestro C."/>
            <person name="Bouquet J.M."/>
            <person name="Danks G."/>
            <person name="Poulain J."/>
            <person name="Campsteijn C."/>
            <person name="Adamski M."/>
            <person name="Cross I."/>
            <person name="Yadetie F."/>
            <person name="Muffato M."/>
            <person name="Louis A."/>
            <person name="Butcher S."/>
            <person name="Tsagkogeorga G."/>
            <person name="Konrad A."/>
            <person name="Singh S."/>
            <person name="Jensen M.F."/>
            <person name="Cong E.H."/>
            <person name="Eikeseth-Otteraa H."/>
            <person name="Noel B."/>
            <person name="Anthouard V."/>
            <person name="Porcel B.M."/>
            <person name="Kachouri-Lafond R."/>
            <person name="Nishino A."/>
            <person name="Ugolini M."/>
            <person name="Chourrout P."/>
            <person name="Nishida H."/>
            <person name="Aasland R."/>
            <person name="Huzurbazar S."/>
            <person name="Westhof E."/>
            <person name="Delsuc F."/>
            <person name="Lehrach H."/>
            <person name="Reinhardt R."/>
            <person name="Weissenbach J."/>
            <person name="Roy S.W."/>
            <person name="Artiguenave F."/>
            <person name="Postlethwait J.H."/>
            <person name="Manak J.R."/>
            <person name="Thompson E.M."/>
            <person name="Jaillon O."/>
            <person name="Du Pasquier L."/>
            <person name="Boudinot P."/>
            <person name="Liberles D.A."/>
            <person name="Volff J.N."/>
            <person name="Philippe H."/>
            <person name="Lenhard B."/>
            <person name="Roest Crollius H."/>
            <person name="Wincker P."/>
            <person name="Chourrout D."/>
        </authorList>
    </citation>
    <scope>NUCLEOTIDE SEQUENCE [LARGE SCALE GENOMIC DNA]</scope>
</reference>
<evidence type="ECO:0000256" key="11">
    <source>
        <dbReference type="RuleBase" id="RU000394"/>
    </source>
</evidence>
<feature type="binding site" evidence="10">
    <location>
        <begin position="92"/>
        <end position="99"/>
    </location>
    <ligand>
        <name>ATP</name>
        <dbReference type="ChEBI" id="CHEBI:30616"/>
    </ligand>
</feature>
<dbReference type="InterPro" id="IPR032405">
    <property type="entry name" value="Kinesin_assoc"/>
</dbReference>
<feature type="compositionally biased region" description="Polar residues" evidence="12">
    <location>
        <begin position="964"/>
        <end position="975"/>
    </location>
</feature>